<organism evidence="2 3">
    <name type="scientific">Elaeophora elaphi</name>
    <dbReference type="NCBI Taxonomy" id="1147741"/>
    <lineage>
        <taxon>Eukaryota</taxon>
        <taxon>Metazoa</taxon>
        <taxon>Ecdysozoa</taxon>
        <taxon>Nematoda</taxon>
        <taxon>Chromadorea</taxon>
        <taxon>Rhabditida</taxon>
        <taxon>Spirurina</taxon>
        <taxon>Spiruromorpha</taxon>
        <taxon>Filarioidea</taxon>
        <taxon>Onchocercidae</taxon>
        <taxon>Elaeophora</taxon>
    </lineage>
</organism>
<feature type="compositionally biased region" description="Basic and acidic residues" evidence="1">
    <location>
        <begin position="472"/>
        <end position="490"/>
    </location>
</feature>
<feature type="region of interest" description="Disordered" evidence="1">
    <location>
        <begin position="76"/>
        <end position="98"/>
    </location>
</feature>
<evidence type="ECO:0000313" key="3">
    <source>
        <dbReference type="WBParaSite" id="EEL_0000696201-mRNA-1"/>
    </source>
</evidence>
<evidence type="ECO:0000313" key="2">
    <source>
        <dbReference type="Proteomes" id="UP000050640"/>
    </source>
</evidence>
<feature type="compositionally biased region" description="Basic and acidic residues" evidence="1">
    <location>
        <begin position="498"/>
        <end position="512"/>
    </location>
</feature>
<proteinExistence type="predicted"/>
<keyword evidence="2" id="KW-1185">Reference proteome</keyword>
<evidence type="ECO:0000256" key="1">
    <source>
        <dbReference type="SAM" id="MobiDB-lite"/>
    </source>
</evidence>
<dbReference type="WBParaSite" id="EEL_0000696201-mRNA-1">
    <property type="protein sequence ID" value="EEL_0000696201-mRNA-1"/>
    <property type="gene ID" value="EEL_0000696201"/>
</dbReference>
<sequence length="636" mass="73112">MLRKFNDDLEEGEIRDDDEEINIKQSNVTKYSGIAISERTNLTTKRFQSSHDVSSESLHSKNLKIPYQSTVKISDDNLKENNYGKEGEKAGDKSKEFHDYEVDEDDGECFLDQRMTDEDQSDEELKDLNFQDELVEYQSNLDDESDGDDNDNSEFSDEIVCSEGIIAANEFHSKMATLSMDAEHKADQNTIADGDKMRTDLAKEVPVDDNWIFQSLDEPSRIVMQGNEAMDLCTLPESEGNLREQLAEMDLTKFEVMIDVTVSGCLNRSGTEAVDASRDEKQVFHEGSSSQTKQIIELEKKFAKEKENYVRNIYSLLVTARAQIAALKKENKKLKMKLQGNYTMNCPECEHQISLRNNSLKPKYVKVLKGRCAIEMSFDNLEKMEEWLAANYLDINPDGLPVLMELPRKPTLASTNSLLAPKTNSVRNTRRKSDKLALTSSYPVAERQNVLSARVVNNVNSESSFKKYSTKQSEKLNRAVRNERTKDRFNARIACSSDDIREKQSHEGKRSGPDTYEEQQRHRIQSMNASSDVSFDRNQRRFISPTSCNFRDSRRNTKRNATKCVTSMSDRKVIDHKDQHTVTDSSRNRFQYRSPSVEYRRHSIRSPVCVGRAEYCRNHSTPDRLRRNMERKLRLG</sequence>
<protein>
    <submittedName>
        <fullName evidence="3">CCHC-type domain-containing protein</fullName>
    </submittedName>
</protein>
<dbReference type="AlphaFoldDB" id="A0A0R3RXK8"/>
<accession>A0A0R3RXK8</accession>
<dbReference type="Proteomes" id="UP000050640">
    <property type="component" value="Unplaced"/>
</dbReference>
<name>A0A0R3RXK8_9BILA</name>
<feature type="region of interest" description="Disordered" evidence="1">
    <location>
        <begin position="467"/>
        <end position="534"/>
    </location>
</feature>
<reference evidence="3" key="1">
    <citation type="submission" date="2017-02" db="UniProtKB">
        <authorList>
            <consortium name="WormBaseParasite"/>
        </authorList>
    </citation>
    <scope>IDENTIFICATION</scope>
</reference>